<name>A0A699RQH7_TANCI</name>
<accession>A0A699RQH7</accession>
<dbReference type="AlphaFoldDB" id="A0A699RQH7"/>
<feature type="region of interest" description="Disordered" evidence="1">
    <location>
        <begin position="81"/>
        <end position="107"/>
    </location>
</feature>
<dbReference type="EMBL" id="BKCJ011122415">
    <property type="protein sequence ID" value="GFC89719.1"/>
    <property type="molecule type" value="Genomic_DNA"/>
</dbReference>
<gene>
    <name evidence="2" type="ORF">Tci_861689</name>
</gene>
<feature type="compositionally biased region" description="Acidic residues" evidence="1">
    <location>
        <begin position="97"/>
        <end position="107"/>
    </location>
</feature>
<feature type="non-terminal residue" evidence="2">
    <location>
        <position position="1"/>
    </location>
</feature>
<reference evidence="2" key="1">
    <citation type="journal article" date="2019" name="Sci. Rep.">
        <title>Draft genome of Tanacetum cinerariifolium, the natural source of mosquito coil.</title>
        <authorList>
            <person name="Yamashiro T."/>
            <person name="Shiraishi A."/>
            <person name="Satake H."/>
            <person name="Nakayama K."/>
        </authorList>
    </citation>
    <scope>NUCLEOTIDE SEQUENCE</scope>
</reference>
<evidence type="ECO:0000313" key="2">
    <source>
        <dbReference type="EMBL" id="GFC89719.1"/>
    </source>
</evidence>
<protein>
    <submittedName>
        <fullName evidence="2">Uncharacterized protein</fullName>
    </submittedName>
</protein>
<organism evidence="2">
    <name type="scientific">Tanacetum cinerariifolium</name>
    <name type="common">Dalmatian daisy</name>
    <name type="synonym">Chrysanthemum cinerariifolium</name>
    <dbReference type="NCBI Taxonomy" id="118510"/>
    <lineage>
        <taxon>Eukaryota</taxon>
        <taxon>Viridiplantae</taxon>
        <taxon>Streptophyta</taxon>
        <taxon>Embryophyta</taxon>
        <taxon>Tracheophyta</taxon>
        <taxon>Spermatophyta</taxon>
        <taxon>Magnoliopsida</taxon>
        <taxon>eudicotyledons</taxon>
        <taxon>Gunneridae</taxon>
        <taxon>Pentapetalae</taxon>
        <taxon>asterids</taxon>
        <taxon>campanulids</taxon>
        <taxon>Asterales</taxon>
        <taxon>Asteraceae</taxon>
        <taxon>Asteroideae</taxon>
        <taxon>Anthemideae</taxon>
        <taxon>Anthemidinae</taxon>
        <taxon>Tanacetum</taxon>
    </lineage>
</organism>
<sequence length="107" mass="12495">LSKEYGQFNQVLNASTFPTTCDKSPSRMLESQWTFSNTYWTYLKPLQEVEHLEQDKIAQALEITKLKQQVKKLERRNKASKLRRLQKVGTAQRVETSDETVMDDVSK</sequence>
<proteinExistence type="predicted"/>
<comment type="caution">
    <text evidence="2">The sequence shown here is derived from an EMBL/GenBank/DDBJ whole genome shotgun (WGS) entry which is preliminary data.</text>
</comment>
<evidence type="ECO:0000256" key="1">
    <source>
        <dbReference type="SAM" id="MobiDB-lite"/>
    </source>
</evidence>